<dbReference type="AlphaFoldDB" id="A0A4D9DKY6"/>
<organism evidence="2 3">
    <name type="scientific">Platysternon megacephalum</name>
    <name type="common">big-headed turtle</name>
    <dbReference type="NCBI Taxonomy" id="55544"/>
    <lineage>
        <taxon>Eukaryota</taxon>
        <taxon>Metazoa</taxon>
        <taxon>Chordata</taxon>
        <taxon>Craniata</taxon>
        <taxon>Vertebrata</taxon>
        <taxon>Euteleostomi</taxon>
        <taxon>Archelosauria</taxon>
        <taxon>Testudinata</taxon>
        <taxon>Testudines</taxon>
        <taxon>Cryptodira</taxon>
        <taxon>Durocryptodira</taxon>
        <taxon>Testudinoidea</taxon>
        <taxon>Platysternidae</taxon>
        <taxon>Platysternon</taxon>
    </lineage>
</organism>
<dbReference type="GO" id="GO:0008168">
    <property type="term" value="F:methyltransferase activity"/>
    <property type="evidence" value="ECO:0007669"/>
    <property type="project" value="UniProtKB-KW"/>
</dbReference>
<proteinExistence type="predicted"/>
<dbReference type="GO" id="GO:0032259">
    <property type="term" value="P:methylation"/>
    <property type="evidence" value="ECO:0007669"/>
    <property type="project" value="UniProtKB-KW"/>
</dbReference>
<dbReference type="Proteomes" id="UP000297703">
    <property type="component" value="Unassembled WGS sequence"/>
</dbReference>
<keyword evidence="3" id="KW-1185">Reference proteome</keyword>
<accession>A0A4D9DKY6</accession>
<evidence type="ECO:0000313" key="3">
    <source>
        <dbReference type="Proteomes" id="UP000297703"/>
    </source>
</evidence>
<evidence type="ECO:0000256" key="1">
    <source>
        <dbReference type="SAM" id="MobiDB-lite"/>
    </source>
</evidence>
<feature type="compositionally biased region" description="Basic and acidic residues" evidence="1">
    <location>
        <begin position="45"/>
        <end position="54"/>
    </location>
</feature>
<keyword evidence="2" id="KW-0808">Transferase</keyword>
<reference evidence="2 3" key="2">
    <citation type="submission" date="2019-04" db="EMBL/GenBank/DDBJ databases">
        <title>The genome sequence of big-headed turtle.</title>
        <authorList>
            <person name="Gong S."/>
        </authorList>
    </citation>
    <scope>NUCLEOTIDE SEQUENCE [LARGE SCALE GENOMIC DNA]</scope>
    <source>
        <strain evidence="2">DO16091913</strain>
        <tissue evidence="2">Muscle</tissue>
    </source>
</reference>
<feature type="region of interest" description="Disordered" evidence="1">
    <location>
        <begin position="29"/>
        <end position="54"/>
    </location>
</feature>
<dbReference type="EMBL" id="QXTE01000566">
    <property type="protein sequence ID" value="TFJ96887.1"/>
    <property type="molecule type" value="Genomic_DNA"/>
</dbReference>
<sequence>MEKATGSSCTKAWSVCLHTDSWAEHAGGWMAADKPGSMPRNMTQDPHEIHKASGSDAHWLKEARQGAGWGEIQMASIQSNTTSLLKSTPLRPHRRDLACTVRPSSRWWGQAQAVPGSTRMAGNVRVATPYGSA</sequence>
<gene>
    <name evidence="2" type="ORF">DR999_PMT21304</name>
</gene>
<comment type="caution">
    <text evidence="2">The sequence shown here is derived from an EMBL/GenBank/DDBJ whole genome shotgun (WGS) entry which is preliminary data.</text>
</comment>
<protein>
    <submittedName>
        <fullName evidence="2">Putative ribosomal RNA methyltransferase 2</fullName>
    </submittedName>
</protein>
<keyword evidence="2" id="KW-0489">Methyltransferase</keyword>
<evidence type="ECO:0000313" key="2">
    <source>
        <dbReference type="EMBL" id="TFJ96887.1"/>
    </source>
</evidence>
<name>A0A4D9DKY6_9SAUR</name>
<reference evidence="2 3" key="1">
    <citation type="submission" date="2019-04" db="EMBL/GenBank/DDBJ databases">
        <title>Draft genome of the big-headed turtle Platysternon megacephalum.</title>
        <authorList>
            <person name="Gong S."/>
        </authorList>
    </citation>
    <scope>NUCLEOTIDE SEQUENCE [LARGE SCALE GENOMIC DNA]</scope>
    <source>
        <strain evidence="2">DO16091913</strain>
        <tissue evidence="2">Muscle</tissue>
    </source>
</reference>